<feature type="non-terminal residue" evidence="1">
    <location>
        <position position="166"/>
    </location>
</feature>
<dbReference type="SUPFAM" id="SSF48403">
    <property type="entry name" value="Ankyrin repeat"/>
    <property type="match status" value="1"/>
</dbReference>
<sequence length="166" mass="17966">MPWPTAAASEAPRLSAQVERMVLEAMRRKDATIPAGWPAIVAAAYENETDSVKWLLDAKADPNAPAPRKANALWHAVSNRNLVMVRLLLQASADPNHSRKNNKGVWRSLLDNALNDGVPDSILHALRMAGARRGVPGKWDQSQTLQLADQTVGAGLLALADDPSRP</sequence>
<dbReference type="Gene3D" id="1.25.40.20">
    <property type="entry name" value="Ankyrin repeat-containing domain"/>
    <property type="match status" value="1"/>
</dbReference>
<dbReference type="Pfam" id="PF12796">
    <property type="entry name" value="Ank_2"/>
    <property type="match status" value="1"/>
</dbReference>
<dbReference type="SMART" id="SM00248">
    <property type="entry name" value="ANK"/>
    <property type="match status" value="2"/>
</dbReference>
<dbReference type="Proteomes" id="UP000626109">
    <property type="component" value="Unassembled WGS sequence"/>
</dbReference>
<dbReference type="AlphaFoldDB" id="A0A813JDF1"/>
<comment type="caution">
    <text evidence="1">The sequence shown here is derived from an EMBL/GenBank/DDBJ whole genome shotgun (WGS) entry which is preliminary data.</text>
</comment>
<proteinExistence type="predicted"/>
<organism evidence="1 2">
    <name type="scientific">Polarella glacialis</name>
    <name type="common">Dinoflagellate</name>
    <dbReference type="NCBI Taxonomy" id="89957"/>
    <lineage>
        <taxon>Eukaryota</taxon>
        <taxon>Sar</taxon>
        <taxon>Alveolata</taxon>
        <taxon>Dinophyceae</taxon>
        <taxon>Suessiales</taxon>
        <taxon>Suessiaceae</taxon>
        <taxon>Polarella</taxon>
    </lineage>
</organism>
<dbReference type="EMBL" id="CAJNNW010025406">
    <property type="protein sequence ID" value="CAE8677148.1"/>
    <property type="molecule type" value="Genomic_DNA"/>
</dbReference>
<dbReference type="InterPro" id="IPR036770">
    <property type="entry name" value="Ankyrin_rpt-contain_sf"/>
</dbReference>
<evidence type="ECO:0000313" key="1">
    <source>
        <dbReference type="EMBL" id="CAE8677148.1"/>
    </source>
</evidence>
<gene>
    <name evidence="1" type="ORF">PGLA2088_LOCUS20210</name>
</gene>
<name>A0A813JDF1_POLGL</name>
<reference evidence="1" key="1">
    <citation type="submission" date="2021-02" db="EMBL/GenBank/DDBJ databases">
        <authorList>
            <person name="Dougan E. K."/>
            <person name="Rhodes N."/>
            <person name="Thang M."/>
            <person name="Chan C."/>
        </authorList>
    </citation>
    <scope>NUCLEOTIDE SEQUENCE</scope>
</reference>
<dbReference type="InterPro" id="IPR002110">
    <property type="entry name" value="Ankyrin_rpt"/>
</dbReference>
<accession>A0A813JDF1</accession>
<evidence type="ECO:0000313" key="2">
    <source>
        <dbReference type="Proteomes" id="UP000626109"/>
    </source>
</evidence>
<evidence type="ECO:0008006" key="3">
    <source>
        <dbReference type="Google" id="ProtNLM"/>
    </source>
</evidence>
<protein>
    <recommendedName>
        <fullName evidence="3">Ankyrin repeat domain-containing protein</fullName>
    </recommendedName>
</protein>